<dbReference type="EMBL" id="FOCI01000002">
    <property type="protein sequence ID" value="SEM59671.1"/>
    <property type="molecule type" value="Genomic_DNA"/>
</dbReference>
<reference evidence="1 2" key="1">
    <citation type="submission" date="2016-10" db="EMBL/GenBank/DDBJ databases">
        <authorList>
            <person name="de Groot N.N."/>
        </authorList>
    </citation>
    <scope>NUCLEOTIDE SEQUENCE [LARGE SCALE GENOMIC DNA]</scope>
    <source>
        <strain evidence="1 2">DSM 16213</strain>
    </source>
</reference>
<proteinExistence type="predicted"/>
<dbReference type="Proteomes" id="UP000199585">
    <property type="component" value="Unassembled WGS sequence"/>
</dbReference>
<sequence length="263" mass="28607">MVPWSVLSVRQPFLDGASAGCPVETGRIGQRIGCSVPHRSASAVDWTNPALRQTAIQAACFRPSTSIERSMTLPRRGRCTWDRLFMRKAWRTMESGMVERRSPAGSPPLARVCAKGCRLRLLIHPKGSSVPPLPRALASPHYVGRPDQAVHHASVGHRPSATIRCRMARYLTGCTVPGVGPWPVPSTDAAQGCLRPAPSAPRLPTGRASLRHRLASVSCRPHLSDGPLGTLASSHDEFRMQRPARLDALEDVDHVPWCHAQGI</sequence>
<evidence type="ECO:0000313" key="2">
    <source>
        <dbReference type="Proteomes" id="UP000199585"/>
    </source>
</evidence>
<protein>
    <submittedName>
        <fullName evidence="1">Uncharacterized protein</fullName>
    </submittedName>
</protein>
<organism evidence="1 2">
    <name type="scientific">Loktanella fryxellensis</name>
    <dbReference type="NCBI Taxonomy" id="245187"/>
    <lineage>
        <taxon>Bacteria</taxon>
        <taxon>Pseudomonadati</taxon>
        <taxon>Pseudomonadota</taxon>
        <taxon>Alphaproteobacteria</taxon>
        <taxon>Rhodobacterales</taxon>
        <taxon>Roseobacteraceae</taxon>
        <taxon>Loktanella</taxon>
    </lineage>
</organism>
<dbReference type="AlphaFoldDB" id="A0A1H7ZN35"/>
<gene>
    <name evidence="1" type="ORF">SAMN04488003_10249</name>
</gene>
<accession>A0A1H7ZN35</accession>
<keyword evidence="2" id="KW-1185">Reference proteome</keyword>
<name>A0A1H7ZN35_9RHOB</name>
<evidence type="ECO:0000313" key="1">
    <source>
        <dbReference type="EMBL" id="SEM59671.1"/>
    </source>
</evidence>